<dbReference type="EMBL" id="CAXKWB010008273">
    <property type="protein sequence ID" value="CAL4090476.1"/>
    <property type="molecule type" value="Genomic_DNA"/>
</dbReference>
<keyword evidence="3" id="KW-1185">Reference proteome</keyword>
<feature type="non-terminal residue" evidence="2">
    <location>
        <position position="1"/>
    </location>
</feature>
<dbReference type="AlphaFoldDB" id="A0AAV2QMT5"/>
<proteinExistence type="predicted"/>
<keyword evidence="1" id="KW-1133">Transmembrane helix</keyword>
<evidence type="ECO:0000313" key="2">
    <source>
        <dbReference type="EMBL" id="CAL4090476.1"/>
    </source>
</evidence>
<keyword evidence="1" id="KW-0472">Membrane</keyword>
<protein>
    <submittedName>
        <fullName evidence="2">Uncharacterized protein</fullName>
    </submittedName>
</protein>
<keyword evidence="1" id="KW-0812">Transmembrane</keyword>
<dbReference type="Proteomes" id="UP001497623">
    <property type="component" value="Unassembled WGS sequence"/>
</dbReference>
<gene>
    <name evidence="2" type="ORF">MNOR_LOCUS14033</name>
</gene>
<sequence>GWLRTVRAQPAFFTQTPATDVGACSTITAVAGLRAIHTILAKWALFLTLFPNISWWTLTPPSDVLTRGRIVAVTQFCAVVTPCSLGTWVGTHLTLPSIGAFAVSSDGVTVATILALALIAA</sequence>
<feature type="transmembrane region" description="Helical" evidence="1">
    <location>
        <begin position="97"/>
        <end position="120"/>
    </location>
</feature>
<name>A0AAV2QMT5_MEGNR</name>
<evidence type="ECO:0000256" key="1">
    <source>
        <dbReference type="SAM" id="Phobius"/>
    </source>
</evidence>
<feature type="non-terminal residue" evidence="2">
    <location>
        <position position="121"/>
    </location>
</feature>
<feature type="transmembrane region" description="Helical" evidence="1">
    <location>
        <begin position="40"/>
        <end position="58"/>
    </location>
</feature>
<reference evidence="2 3" key="1">
    <citation type="submission" date="2024-05" db="EMBL/GenBank/DDBJ databases">
        <authorList>
            <person name="Wallberg A."/>
        </authorList>
    </citation>
    <scope>NUCLEOTIDE SEQUENCE [LARGE SCALE GENOMIC DNA]</scope>
</reference>
<evidence type="ECO:0000313" key="3">
    <source>
        <dbReference type="Proteomes" id="UP001497623"/>
    </source>
</evidence>
<comment type="caution">
    <text evidence="2">The sequence shown here is derived from an EMBL/GenBank/DDBJ whole genome shotgun (WGS) entry which is preliminary data.</text>
</comment>
<organism evidence="2 3">
    <name type="scientific">Meganyctiphanes norvegica</name>
    <name type="common">Northern krill</name>
    <name type="synonym">Thysanopoda norvegica</name>
    <dbReference type="NCBI Taxonomy" id="48144"/>
    <lineage>
        <taxon>Eukaryota</taxon>
        <taxon>Metazoa</taxon>
        <taxon>Ecdysozoa</taxon>
        <taxon>Arthropoda</taxon>
        <taxon>Crustacea</taxon>
        <taxon>Multicrustacea</taxon>
        <taxon>Malacostraca</taxon>
        <taxon>Eumalacostraca</taxon>
        <taxon>Eucarida</taxon>
        <taxon>Euphausiacea</taxon>
        <taxon>Euphausiidae</taxon>
        <taxon>Meganyctiphanes</taxon>
    </lineage>
</organism>
<accession>A0AAV2QMT5</accession>